<evidence type="ECO:0000313" key="4">
    <source>
        <dbReference type="Proteomes" id="UP000005239"/>
    </source>
</evidence>
<sequence>MVSPLLLLVHLLPLLLILFLCMKTRPPRAKTPSNKKKGQATPSIAPRTQISSGNKSITGRKIGSTVVGKSDVQSTMTAPIVVSGYLPGADTAKAPAPLEENPGKEFVKSTSFNEDKPIVVPPLVPSPQPLKNRPARSRTSRDKRKTLTDKGGSNELIQRTCEDPTLDEHTCEMKTKVSGRSIRPKADRVEYQEFTAINKEDKEDKPLRDGSLITCCAEEEFLNEKDKNEQIMGNVDEEMDSEWEDYIGEQLDSEVEHSCLQPTDKCASAVICGNKRIWLSNKIGSQADTPEGT</sequence>
<accession>A0A2A6B6W7</accession>
<feature type="compositionally biased region" description="Basic residues" evidence="1">
    <location>
        <begin position="133"/>
        <end position="144"/>
    </location>
</feature>
<reference evidence="3" key="2">
    <citation type="submission" date="2022-06" db="UniProtKB">
        <authorList>
            <consortium name="EnsemblMetazoa"/>
        </authorList>
    </citation>
    <scope>IDENTIFICATION</scope>
    <source>
        <strain evidence="3">PS312</strain>
    </source>
</reference>
<accession>A0A8R1UNY3</accession>
<dbReference type="EnsemblMetazoa" id="PPA35512.1">
    <property type="protein sequence ID" value="PPA35512.1"/>
    <property type="gene ID" value="WBGene00273881"/>
</dbReference>
<feature type="compositionally biased region" description="Pro residues" evidence="1">
    <location>
        <begin position="119"/>
        <end position="128"/>
    </location>
</feature>
<feature type="region of interest" description="Disordered" evidence="1">
    <location>
        <begin position="117"/>
        <end position="155"/>
    </location>
</feature>
<feature type="compositionally biased region" description="Polar residues" evidence="1">
    <location>
        <begin position="40"/>
        <end position="57"/>
    </location>
</feature>
<reference evidence="4" key="1">
    <citation type="journal article" date="2008" name="Nat. Genet.">
        <title>The Pristionchus pacificus genome provides a unique perspective on nematode lifestyle and parasitism.</title>
        <authorList>
            <person name="Dieterich C."/>
            <person name="Clifton S.W."/>
            <person name="Schuster L.N."/>
            <person name="Chinwalla A."/>
            <person name="Delehaunty K."/>
            <person name="Dinkelacker I."/>
            <person name="Fulton L."/>
            <person name="Fulton R."/>
            <person name="Godfrey J."/>
            <person name="Minx P."/>
            <person name="Mitreva M."/>
            <person name="Roeseler W."/>
            <person name="Tian H."/>
            <person name="Witte H."/>
            <person name="Yang S.P."/>
            <person name="Wilson R.K."/>
            <person name="Sommer R.J."/>
        </authorList>
    </citation>
    <scope>NUCLEOTIDE SEQUENCE [LARGE SCALE GENOMIC DNA]</scope>
    <source>
        <strain evidence="4">PS312</strain>
    </source>
</reference>
<keyword evidence="2" id="KW-0732">Signal</keyword>
<keyword evidence="4" id="KW-1185">Reference proteome</keyword>
<feature type="chain" id="PRO_5043668903" evidence="2">
    <location>
        <begin position="30"/>
        <end position="293"/>
    </location>
</feature>
<proteinExistence type="predicted"/>
<protein>
    <submittedName>
        <fullName evidence="3">Uncharacterized protein</fullName>
    </submittedName>
</protein>
<feature type="region of interest" description="Disordered" evidence="1">
    <location>
        <begin position="27"/>
        <end position="61"/>
    </location>
</feature>
<feature type="compositionally biased region" description="Basic residues" evidence="1">
    <location>
        <begin position="27"/>
        <end position="38"/>
    </location>
</feature>
<dbReference type="Proteomes" id="UP000005239">
    <property type="component" value="Unassembled WGS sequence"/>
</dbReference>
<gene>
    <name evidence="3" type="primary">WBGene00273881</name>
</gene>
<dbReference type="AlphaFoldDB" id="A0A2A6B6W7"/>
<organism evidence="3 4">
    <name type="scientific">Pristionchus pacificus</name>
    <name type="common">Parasitic nematode worm</name>
    <dbReference type="NCBI Taxonomy" id="54126"/>
    <lineage>
        <taxon>Eukaryota</taxon>
        <taxon>Metazoa</taxon>
        <taxon>Ecdysozoa</taxon>
        <taxon>Nematoda</taxon>
        <taxon>Chromadorea</taxon>
        <taxon>Rhabditida</taxon>
        <taxon>Rhabditina</taxon>
        <taxon>Diplogasteromorpha</taxon>
        <taxon>Diplogasteroidea</taxon>
        <taxon>Neodiplogasteridae</taxon>
        <taxon>Pristionchus</taxon>
    </lineage>
</organism>
<name>A0A2A6B6W7_PRIPA</name>
<evidence type="ECO:0000256" key="2">
    <source>
        <dbReference type="SAM" id="SignalP"/>
    </source>
</evidence>
<evidence type="ECO:0000256" key="1">
    <source>
        <dbReference type="SAM" id="MobiDB-lite"/>
    </source>
</evidence>
<feature type="signal peptide" evidence="2">
    <location>
        <begin position="1"/>
        <end position="29"/>
    </location>
</feature>
<evidence type="ECO:0000313" key="3">
    <source>
        <dbReference type="EnsemblMetazoa" id="PPA35512.1"/>
    </source>
</evidence>